<feature type="region of interest" description="Disordered" evidence="1">
    <location>
        <begin position="187"/>
        <end position="315"/>
    </location>
</feature>
<evidence type="ECO:0000259" key="2">
    <source>
        <dbReference type="PROSITE" id="PS50031"/>
    </source>
</evidence>
<dbReference type="EMBL" id="MU853402">
    <property type="protein sequence ID" value="KAK4137221.1"/>
    <property type="molecule type" value="Genomic_DNA"/>
</dbReference>
<feature type="region of interest" description="Disordered" evidence="1">
    <location>
        <begin position="106"/>
        <end position="172"/>
    </location>
</feature>
<feature type="compositionally biased region" description="Basic and acidic residues" evidence="1">
    <location>
        <begin position="354"/>
        <end position="372"/>
    </location>
</feature>
<feature type="compositionally biased region" description="Basic residues" evidence="1">
    <location>
        <begin position="289"/>
        <end position="315"/>
    </location>
</feature>
<evidence type="ECO:0000313" key="3">
    <source>
        <dbReference type="EMBL" id="KAK4137221.1"/>
    </source>
</evidence>
<organism evidence="3 4">
    <name type="scientific">Trichocladium antarcticum</name>
    <dbReference type="NCBI Taxonomy" id="1450529"/>
    <lineage>
        <taxon>Eukaryota</taxon>
        <taxon>Fungi</taxon>
        <taxon>Dikarya</taxon>
        <taxon>Ascomycota</taxon>
        <taxon>Pezizomycotina</taxon>
        <taxon>Sordariomycetes</taxon>
        <taxon>Sordariomycetidae</taxon>
        <taxon>Sordariales</taxon>
        <taxon>Chaetomiaceae</taxon>
        <taxon>Trichocladium</taxon>
    </lineage>
</organism>
<protein>
    <recommendedName>
        <fullName evidence="2">EH domain-containing protein</fullName>
    </recommendedName>
</protein>
<proteinExistence type="predicted"/>
<feature type="region of interest" description="Disordered" evidence="1">
    <location>
        <begin position="1"/>
        <end position="92"/>
    </location>
</feature>
<feature type="compositionally biased region" description="Polar residues" evidence="1">
    <location>
        <begin position="217"/>
        <end position="255"/>
    </location>
</feature>
<dbReference type="AlphaFoldDB" id="A0AAN6USS0"/>
<feature type="compositionally biased region" description="Polar residues" evidence="1">
    <location>
        <begin position="163"/>
        <end position="172"/>
    </location>
</feature>
<reference evidence="3" key="2">
    <citation type="submission" date="2023-05" db="EMBL/GenBank/DDBJ databases">
        <authorList>
            <consortium name="Lawrence Berkeley National Laboratory"/>
            <person name="Steindorff A."/>
            <person name="Hensen N."/>
            <person name="Bonometti L."/>
            <person name="Westerberg I."/>
            <person name="Brannstrom I.O."/>
            <person name="Guillou S."/>
            <person name="Cros-Aarteil S."/>
            <person name="Calhoun S."/>
            <person name="Haridas S."/>
            <person name="Kuo A."/>
            <person name="Mondo S."/>
            <person name="Pangilinan J."/>
            <person name="Riley R."/>
            <person name="Labutti K."/>
            <person name="Andreopoulos B."/>
            <person name="Lipzen A."/>
            <person name="Chen C."/>
            <person name="Yanf M."/>
            <person name="Daum C."/>
            <person name="Ng V."/>
            <person name="Clum A."/>
            <person name="Ohm R."/>
            <person name="Martin F."/>
            <person name="Silar P."/>
            <person name="Natvig D."/>
            <person name="Lalanne C."/>
            <person name="Gautier V."/>
            <person name="Ament-Velasquez S.L."/>
            <person name="Kruys A."/>
            <person name="Hutchinson M.I."/>
            <person name="Powell A.J."/>
            <person name="Barry K."/>
            <person name="Miller A.N."/>
            <person name="Grigoriev I.V."/>
            <person name="Debuchy R."/>
            <person name="Gladieux P."/>
            <person name="Thoren M.H."/>
            <person name="Johannesson H."/>
        </authorList>
    </citation>
    <scope>NUCLEOTIDE SEQUENCE</scope>
    <source>
        <strain evidence="3">CBS 123565</strain>
    </source>
</reference>
<accession>A0AAN6USS0</accession>
<feature type="non-terminal residue" evidence="3">
    <location>
        <position position="462"/>
    </location>
</feature>
<dbReference type="InterPro" id="IPR000261">
    <property type="entry name" value="EH_dom"/>
</dbReference>
<evidence type="ECO:0000313" key="4">
    <source>
        <dbReference type="Proteomes" id="UP001304895"/>
    </source>
</evidence>
<reference evidence="3" key="1">
    <citation type="journal article" date="2023" name="Mol. Phylogenet. Evol.">
        <title>Genome-scale phylogeny and comparative genomics of the fungal order Sordariales.</title>
        <authorList>
            <person name="Hensen N."/>
            <person name="Bonometti L."/>
            <person name="Westerberg I."/>
            <person name="Brannstrom I.O."/>
            <person name="Guillou S."/>
            <person name="Cros-Aarteil S."/>
            <person name="Calhoun S."/>
            <person name="Haridas S."/>
            <person name="Kuo A."/>
            <person name="Mondo S."/>
            <person name="Pangilinan J."/>
            <person name="Riley R."/>
            <person name="LaButti K."/>
            <person name="Andreopoulos B."/>
            <person name="Lipzen A."/>
            <person name="Chen C."/>
            <person name="Yan M."/>
            <person name="Daum C."/>
            <person name="Ng V."/>
            <person name="Clum A."/>
            <person name="Steindorff A."/>
            <person name="Ohm R.A."/>
            <person name="Martin F."/>
            <person name="Silar P."/>
            <person name="Natvig D.O."/>
            <person name="Lalanne C."/>
            <person name="Gautier V."/>
            <person name="Ament-Velasquez S.L."/>
            <person name="Kruys A."/>
            <person name="Hutchinson M.I."/>
            <person name="Powell A.J."/>
            <person name="Barry K."/>
            <person name="Miller A.N."/>
            <person name="Grigoriev I.V."/>
            <person name="Debuchy R."/>
            <person name="Gladieux P."/>
            <person name="Hiltunen Thoren M."/>
            <person name="Johannesson H."/>
        </authorList>
    </citation>
    <scope>NUCLEOTIDE SEQUENCE</scope>
    <source>
        <strain evidence="3">CBS 123565</strain>
    </source>
</reference>
<dbReference type="GO" id="GO:0005737">
    <property type="term" value="C:cytoplasm"/>
    <property type="evidence" value="ECO:0007669"/>
    <property type="project" value="TreeGrafter"/>
</dbReference>
<dbReference type="PROSITE" id="PS50031">
    <property type="entry name" value="EH"/>
    <property type="match status" value="1"/>
</dbReference>
<dbReference type="PANTHER" id="PTHR11216">
    <property type="entry name" value="EH DOMAIN"/>
    <property type="match status" value="1"/>
</dbReference>
<dbReference type="PANTHER" id="PTHR11216:SF31">
    <property type="entry name" value="AT21416P"/>
    <property type="match status" value="1"/>
</dbReference>
<sequence>MADTRGKGHGVAGGWTASHGAQQVREIKPRAGRRPSTPPPSHAARMSTLNIVSPKPRKVAQTPRLEPPTPPVRTSAIRMTEPTVEATPVQPETQADTAYLAAEHLRRVSQSSASSDDTFVSASSVQSPQATSPVRELDISPYEAAGRKRSPSLGTLSAPDLPRTSTSPNITLESLTNAIVAGNLASARSTAAASQPPPVPAPRRHFLSHHHHHSPLQANLTPSSPLQLQPQRTADSLRSQLTGGSRGSKSPSRNPQQQQQQQQRTALRRTLRGPPAAHSDADSDSDRRLNHHRRRNKVFLGGNRKHAHHEGSRRRWRDTLAPRERRRYEAVWASNRGLFLGPGWGVGQQEGGEDGGRGREAEGQGERAREGPEADMVVDVVVRDIWSRSRLPRDELAEVWALVDRRGERRLRRDEFVVGMWLIDQRLKGRKIPARVSQSVWDSAGVAGSGEPVVVPLPKGGK</sequence>
<feature type="region of interest" description="Disordered" evidence="1">
    <location>
        <begin position="343"/>
        <end position="372"/>
    </location>
</feature>
<feature type="compositionally biased region" description="Basic and acidic residues" evidence="1">
    <location>
        <begin position="279"/>
        <end position="288"/>
    </location>
</feature>
<dbReference type="Gene3D" id="1.10.238.10">
    <property type="entry name" value="EF-hand"/>
    <property type="match status" value="1"/>
</dbReference>
<evidence type="ECO:0000256" key="1">
    <source>
        <dbReference type="SAM" id="MobiDB-lite"/>
    </source>
</evidence>
<feature type="compositionally biased region" description="Polar residues" evidence="1">
    <location>
        <begin position="108"/>
        <end position="132"/>
    </location>
</feature>
<feature type="domain" description="EH" evidence="2">
    <location>
        <begin position="383"/>
        <end position="447"/>
    </location>
</feature>
<dbReference type="Pfam" id="PF12763">
    <property type="entry name" value="EH"/>
    <property type="match status" value="1"/>
</dbReference>
<comment type="caution">
    <text evidence="3">The sequence shown here is derived from an EMBL/GenBank/DDBJ whole genome shotgun (WGS) entry which is preliminary data.</text>
</comment>
<keyword evidence="4" id="KW-1185">Reference proteome</keyword>
<dbReference type="Proteomes" id="UP001304895">
    <property type="component" value="Unassembled WGS sequence"/>
</dbReference>
<dbReference type="SUPFAM" id="SSF47473">
    <property type="entry name" value="EF-hand"/>
    <property type="match status" value="1"/>
</dbReference>
<name>A0AAN6USS0_9PEZI</name>
<dbReference type="SMART" id="SM00027">
    <property type="entry name" value="EH"/>
    <property type="match status" value="1"/>
</dbReference>
<gene>
    <name evidence="3" type="ORF">BT67DRAFT_395381</name>
</gene>
<dbReference type="InterPro" id="IPR011992">
    <property type="entry name" value="EF-hand-dom_pair"/>
</dbReference>
<feature type="compositionally biased region" description="Basic residues" evidence="1">
    <location>
        <begin position="202"/>
        <end position="214"/>
    </location>
</feature>